<dbReference type="KEGG" id="doe:DENOEST_0544"/>
<dbReference type="Proteomes" id="UP000515733">
    <property type="component" value="Chromosome"/>
</dbReference>
<keyword evidence="1" id="KW-0677">Repeat</keyword>
<dbReference type="PROSITE" id="PS51125">
    <property type="entry name" value="NHL"/>
    <property type="match status" value="2"/>
</dbReference>
<protein>
    <submittedName>
        <fullName evidence="3">6-bladed beta-propeller</fullName>
    </submittedName>
</protein>
<dbReference type="PANTHER" id="PTHR24104:SF25">
    <property type="entry name" value="PROTEIN LIN-41"/>
    <property type="match status" value="1"/>
</dbReference>
<proteinExistence type="predicted"/>
<dbReference type="AlphaFoldDB" id="A0A6S6XXX3"/>
<evidence type="ECO:0000313" key="4">
    <source>
        <dbReference type="Proteomes" id="UP000515733"/>
    </source>
</evidence>
<keyword evidence="4" id="KW-1185">Reference proteome</keyword>
<evidence type="ECO:0000256" key="2">
    <source>
        <dbReference type="PROSITE-ProRule" id="PRU00504"/>
    </source>
</evidence>
<dbReference type="GO" id="GO:0008270">
    <property type="term" value="F:zinc ion binding"/>
    <property type="evidence" value="ECO:0007669"/>
    <property type="project" value="UniProtKB-KW"/>
</dbReference>
<feature type="repeat" description="NHL" evidence="2">
    <location>
        <begin position="216"/>
        <end position="259"/>
    </location>
</feature>
<dbReference type="InterPro" id="IPR050952">
    <property type="entry name" value="TRIM-NHL_E3_ligases"/>
</dbReference>
<dbReference type="EMBL" id="LR778301">
    <property type="protein sequence ID" value="CAB1367709.1"/>
    <property type="molecule type" value="Genomic_DNA"/>
</dbReference>
<dbReference type="OrthoDB" id="9774579at2"/>
<organism evidence="3 4">
    <name type="scientific">Denitratisoma oestradiolicum</name>
    <dbReference type="NCBI Taxonomy" id="311182"/>
    <lineage>
        <taxon>Bacteria</taxon>
        <taxon>Pseudomonadati</taxon>
        <taxon>Pseudomonadota</taxon>
        <taxon>Betaproteobacteria</taxon>
        <taxon>Nitrosomonadales</taxon>
        <taxon>Sterolibacteriaceae</taxon>
        <taxon>Denitratisoma</taxon>
    </lineage>
</organism>
<sequence>MMLINNHQGVVVRVLIVLWGLLGLTACAPVQQATKSGDARPLVYPAPPDEPRYAFERIIMSSADVVSQKEDAALKRLLTGSAEAGEGMSKPYAIAVHKGRVFVSDSADRLVKVFDFPGKRFYKIGDDENGSLMKPLGLDVDQSGTVYVADATAKAIMVYSEEGKFLRKIGGPKVFDRLSSVSVDGTGVRLYVVDIGGVSSEHHRVRVFDAQNGDHLFDIGKRGSGPGEFNLPRDLAIGKEGRLYVTDGGNFRVSVFDAQGKFLKNFGSVGKQPGNFARPKEIATDNDGNVLVADTAFGNFQIFSPEGELLMFIGDRSEKGGPAQYMLPSGITVDEDGRIYMVDQWFKKIDVFRPYGLKEDEGFLGLKSKIGVAP</sequence>
<dbReference type="CDD" id="cd14962">
    <property type="entry name" value="NHL_like_6"/>
    <property type="match status" value="1"/>
</dbReference>
<dbReference type="InterPro" id="IPR011042">
    <property type="entry name" value="6-blade_b-propeller_TolB-like"/>
</dbReference>
<evidence type="ECO:0000256" key="1">
    <source>
        <dbReference type="ARBA" id="ARBA00022737"/>
    </source>
</evidence>
<feature type="repeat" description="NHL" evidence="2">
    <location>
        <begin position="263"/>
        <end position="306"/>
    </location>
</feature>
<dbReference type="Pfam" id="PF01436">
    <property type="entry name" value="NHL"/>
    <property type="match status" value="1"/>
</dbReference>
<dbReference type="Gene3D" id="2.120.10.30">
    <property type="entry name" value="TolB, C-terminal domain"/>
    <property type="match status" value="2"/>
</dbReference>
<dbReference type="PANTHER" id="PTHR24104">
    <property type="entry name" value="E3 UBIQUITIN-PROTEIN LIGASE NHLRC1-RELATED"/>
    <property type="match status" value="1"/>
</dbReference>
<accession>A0A6S6XXX3</accession>
<gene>
    <name evidence="3" type="ORF">DENOEST_0544</name>
</gene>
<dbReference type="RefSeq" id="WP_145770625.1">
    <property type="nucleotide sequence ID" value="NZ_LR778301.1"/>
</dbReference>
<reference evidence="3 4" key="1">
    <citation type="submission" date="2020-03" db="EMBL/GenBank/DDBJ databases">
        <authorList>
            <consortium name="Genoscope - CEA"/>
            <person name="William W."/>
        </authorList>
    </citation>
    <scope>NUCLEOTIDE SEQUENCE [LARGE SCALE GENOMIC DNA]</scope>
    <source>
        <strain evidence="4">DSM 16959</strain>
    </source>
</reference>
<dbReference type="InterPro" id="IPR001258">
    <property type="entry name" value="NHL_repeat"/>
</dbReference>
<name>A0A6S6XXX3_9PROT</name>
<evidence type="ECO:0000313" key="3">
    <source>
        <dbReference type="EMBL" id="CAB1367709.1"/>
    </source>
</evidence>
<dbReference type="SUPFAM" id="SSF63829">
    <property type="entry name" value="Calcium-dependent phosphotriesterase"/>
    <property type="match status" value="1"/>
</dbReference>